<dbReference type="GO" id="GO:0032259">
    <property type="term" value="P:methylation"/>
    <property type="evidence" value="ECO:0007669"/>
    <property type="project" value="UniProtKB-KW"/>
</dbReference>
<dbReference type="Pfam" id="PF17827">
    <property type="entry name" value="PrmC_N"/>
    <property type="match status" value="1"/>
</dbReference>
<dbReference type="InterPro" id="IPR050320">
    <property type="entry name" value="N5-glutamine_MTase"/>
</dbReference>
<keyword evidence="7" id="KW-1185">Reference proteome</keyword>
<feature type="non-terminal residue" evidence="6">
    <location>
        <position position="196"/>
    </location>
</feature>
<evidence type="ECO:0000313" key="7">
    <source>
        <dbReference type="Proteomes" id="UP001595715"/>
    </source>
</evidence>
<feature type="domain" description="Methyltransferase" evidence="4">
    <location>
        <begin position="148"/>
        <end position="193"/>
    </location>
</feature>
<evidence type="ECO:0000256" key="2">
    <source>
        <dbReference type="ARBA" id="ARBA00022679"/>
    </source>
</evidence>
<dbReference type="Gene3D" id="3.40.50.150">
    <property type="entry name" value="Vaccinia Virus protein VP39"/>
    <property type="match status" value="1"/>
</dbReference>
<dbReference type="SUPFAM" id="SSF53335">
    <property type="entry name" value="S-adenosyl-L-methionine-dependent methyltransferases"/>
    <property type="match status" value="1"/>
</dbReference>
<dbReference type="Gene3D" id="1.10.8.10">
    <property type="entry name" value="DNA helicase RuvA subunit, C-terminal domain"/>
    <property type="match status" value="1"/>
</dbReference>
<protein>
    <submittedName>
        <fullName evidence="6">N5-glutamine methyltransferase family protein</fullName>
    </submittedName>
</protein>
<dbReference type="Pfam" id="PF13649">
    <property type="entry name" value="Methyltransf_25"/>
    <property type="match status" value="1"/>
</dbReference>
<reference evidence="7" key="1">
    <citation type="journal article" date="2019" name="Int. J. Syst. Evol. Microbiol.">
        <title>The Global Catalogue of Microorganisms (GCM) 10K type strain sequencing project: providing services to taxonomists for standard genome sequencing and annotation.</title>
        <authorList>
            <consortium name="The Broad Institute Genomics Platform"/>
            <consortium name="The Broad Institute Genome Sequencing Center for Infectious Disease"/>
            <person name="Wu L."/>
            <person name="Ma J."/>
        </authorList>
    </citation>
    <scope>NUCLEOTIDE SEQUENCE [LARGE SCALE GENOMIC DNA]</scope>
    <source>
        <strain evidence="7">IBRC-M 10987</strain>
    </source>
</reference>
<dbReference type="InterPro" id="IPR041698">
    <property type="entry name" value="Methyltransf_25"/>
</dbReference>
<feature type="domain" description="Release factor glutamine methyltransferase N-terminal" evidence="5">
    <location>
        <begin position="26"/>
        <end position="91"/>
    </location>
</feature>
<dbReference type="Proteomes" id="UP001595715">
    <property type="component" value="Unassembled WGS sequence"/>
</dbReference>
<organism evidence="6 7">
    <name type="scientific">Paenibacillus xanthanilyticus</name>
    <dbReference type="NCBI Taxonomy" id="1783531"/>
    <lineage>
        <taxon>Bacteria</taxon>
        <taxon>Bacillati</taxon>
        <taxon>Bacillota</taxon>
        <taxon>Bacilli</taxon>
        <taxon>Bacillales</taxon>
        <taxon>Paenibacillaceae</taxon>
        <taxon>Paenibacillus</taxon>
    </lineage>
</organism>
<evidence type="ECO:0000256" key="3">
    <source>
        <dbReference type="ARBA" id="ARBA00022691"/>
    </source>
</evidence>
<dbReference type="EMBL" id="JBHSAM010000025">
    <property type="protein sequence ID" value="MFC4100454.1"/>
    <property type="molecule type" value="Genomic_DNA"/>
</dbReference>
<dbReference type="PANTHER" id="PTHR18895:SF74">
    <property type="entry name" value="MTRF1L RELEASE FACTOR GLUTAMINE METHYLTRANSFERASE"/>
    <property type="match status" value="1"/>
</dbReference>
<sequence length="196" mass="20441">MTTTGSAGYGGGSAPNDTIGARIVAAVRMLAERGIGEPRENAERLMMHLLGADRARLLMDWGEPLPPGRAEAWQALVARKAEGEPLQYIVGEQWFYGLPYMVTPAVLIPRPETELLVEAVLEAVDRLWPGAEGSADAPTADAGAAPTVLDVGTGSGAIAVTLAALRPAWRVVASDLSPDALDVARANAARHGAAAR</sequence>
<proteinExistence type="predicted"/>
<keyword evidence="1 6" id="KW-0489">Methyltransferase</keyword>
<dbReference type="InterPro" id="IPR029063">
    <property type="entry name" value="SAM-dependent_MTases_sf"/>
</dbReference>
<keyword evidence="2" id="KW-0808">Transferase</keyword>
<dbReference type="InterPro" id="IPR004556">
    <property type="entry name" value="HemK-like"/>
</dbReference>
<dbReference type="GO" id="GO:0008168">
    <property type="term" value="F:methyltransferase activity"/>
    <property type="evidence" value="ECO:0007669"/>
    <property type="project" value="UniProtKB-KW"/>
</dbReference>
<dbReference type="NCBIfam" id="TIGR00536">
    <property type="entry name" value="hemK_fam"/>
    <property type="match status" value="1"/>
</dbReference>
<accession>A0ABV8K372</accession>
<evidence type="ECO:0000259" key="4">
    <source>
        <dbReference type="Pfam" id="PF13649"/>
    </source>
</evidence>
<evidence type="ECO:0000256" key="1">
    <source>
        <dbReference type="ARBA" id="ARBA00022603"/>
    </source>
</evidence>
<name>A0ABV8K372_9BACL</name>
<evidence type="ECO:0000259" key="5">
    <source>
        <dbReference type="Pfam" id="PF17827"/>
    </source>
</evidence>
<dbReference type="PANTHER" id="PTHR18895">
    <property type="entry name" value="HEMK METHYLTRANSFERASE"/>
    <property type="match status" value="1"/>
</dbReference>
<gene>
    <name evidence="6" type="ORF">ACFOZ8_12425</name>
</gene>
<keyword evidence="3" id="KW-0949">S-adenosyl-L-methionine</keyword>
<dbReference type="InterPro" id="IPR040758">
    <property type="entry name" value="PrmC_N"/>
</dbReference>
<dbReference type="RefSeq" id="WP_377719119.1">
    <property type="nucleotide sequence ID" value="NZ_JBHSAM010000025.1"/>
</dbReference>
<evidence type="ECO:0000313" key="6">
    <source>
        <dbReference type="EMBL" id="MFC4100454.1"/>
    </source>
</evidence>
<dbReference type="CDD" id="cd02440">
    <property type="entry name" value="AdoMet_MTases"/>
    <property type="match status" value="1"/>
</dbReference>
<comment type="caution">
    <text evidence="6">The sequence shown here is derived from an EMBL/GenBank/DDBJ whole genome shotgun (WGS) entry which is preliminary data.</text>
</comment>